<evidence type="ECO:0000313" key="4">
    <source>
        <dbReference type="EMBL" id="NEA24444.1"/>
    </source>
</evidence>
<keyword evidence="1" id="KW-0547">Nucleotide-binding</keyword>
<dbReference type="InterPro" id="IPR041664">
    <property type="entry name" value="AAA_16"/>
</dbReference>
<dbReference type="Proteomes" id="UP000475532">
    <property type="component" value="Unassembled WGS sequence"/>
</dbReference>
<gene>
    <name evidence="4" type="ORF">G3I70_18385</name>
</gene>
<proteinExistence type="predicted"/>
<dbReference type="GO" id="GO:0005737">
    <property type="term" value="C:cytoplasm"/>
    <property type="evidence" value="ECO:0007669"/>
    <property type="project" value="TreeGrafter"/>
</dbReference>
<evidence type="ECO:0000313" key="5">
    <source>
        <dbReference type="Proteomes" id="UP000475532"/>
    </source>
</evidence>
<dbReference type="PANTHER" id="PTHR16305">
    <property type="entry name" value="TESTICULAR SOLUBLE ADENYLYL CYCLASE"/>
    <property type="match status" value="1"/>
</dbReference>
<keyword evidence="2 4" id="KW-0067">ATP-binding</keyword>
<feature type="non-terminal residue" evidence="4">
    <location>
        <position position="291"/>
    </location>
</feature>
<dbReference type="Pfam" id="PF13191">
    <property type="entry name" value="AAA_16"/>
    <property type="match status" value="1"/>
</dbReference>
<dbReference type="SUPFAM" id="SSF52540">
    <property type="entry name" value="P-loop containing nucleoside triphosphate hydrolases"/>
    <property type="match status" value="1"/>
</dbReference>
<evidence type="ECO:0000256" key="1">
    <source>
        <dbReference type="ARBA" id="ARBA00022741"/>
    </source>
</evidence>
<protein>
    <submittedName>
        <fullName evidence="4">ATP-binding protein</fullName>
    </submittedName>
</protein>
<dbReference type="AlphaFoldDB" id="A0A6L9QK91"/>
<dbReference type="EMBL" id="JAAGLI010000470">
    <property type="protein sequence ID" value="NEA24444.1"/>
    <property type="molecule type" value="Genomic_DNA"/>
</dbReference>
<dbReference type="GO" id="GO:0005524">
    <property type="term" value="F:ATP binding"/>
    <property type="evidence" value="ECO:0007669"/>
    <property type="project" value="UniProtKB-KW"/>
</dbReference>
<comment type="caution">
    <text evidence="4">The sequence shown here is derived from an EMBL/GenBank/DDBJ whole genome shotgun (WGS) entry which is preliminary data.</text>
</comment>
<evidence type="ECO:0000259" key="3">
    <source>
        <dbReference type="Pfam" id="PF13191"/>
    </source>
</evidence>
<accession>A0A6L9QK91</accession>
<dbReference type="GO" id="GO:0004016">
    <property type="term" value="F:adenylate cyclase activity"/>
    <property type="evidence" value="ECO:0007669"/>
    <property type="project" value="TreeGrafter"/>
</dbReference>
<sequence>MDGCGRAHVAGARRRLTEWRWEFVLRGRRGECAEIDGLLEAVRSGESRALVLRGEAGAGKTALLEYLVDRAPGFRIVRITGVQSEMELAFAGLHQLCAPMADRFQRLPAPQRDALRAALGLSAGRAPDRFLVGLAILGLLADAAREQPLACVVDDAQWLDRASVQALAFAARRLLAESVAIAFAVREPDEAHELTGLPEMAVGGLPDAEARALLRSVVSGPWDPRVLDRVVAEARGNPLALLELPKESTPAELAGGFGVPSAAGLAGRIQEVYERRVAGLPPATRRLLLAA</sequence>
<dbReference type="Gene3D" id="3.40.50.300">
    <property type="entry name" value="P-loop containing nucleotide triphosphate hydrolases"/>
    <property type="match status" value="1"/>
</dbReference>
<feature type="domain" description="Orc1-like AAA ATPase" evidence="3">
    <location>
        <begin position="25"/>
        <end position="174"/>
    </location>
</feature>
<reference evidence="4 5" key="1">
    <citation type="submission" date="2020-01" db="EMBL/GenBank/DDBJ databases">
        <title>Insect and environment-associated Actinomycetes.</title>
        <authorList>
            <person name="Currrie C."/>
            <person name="Chevrette M."/>
            <person name="Carlson C."/>
            <person name="Stubbendieck R."/>
            <person name="Wendt-Pienkowski E."/>
        </authorList>
    </citation>
    <scope>NUCLEOTIDE SEQUENCE [LARGE SCALE GENOMIC DNA]</scope>
    <source>
        <strain evidence="4 5">SID10258</strain>
    </source>
</reference>
<evidence type="ECO:0000256" key="2">
    <source>
        <dbReference type="ARBA" id="ARBA00022840"/>
    </source>
</evidence>
<dbReference type="PANTHER" id="PTHR16305:SF35">
    <property type="entry name" value="TRANSCRIPTIONAL ACTIVATOR DOMAIN"/>
    <property type="match status" value="1"/>
</dbReference>
<organism evidence="4 5">
    <name type="scientific">Actinomadura bangladeshensis</name>
    <dbReference type="NCBI Taxonomy" id="453573"/>
    <lineage>
        <taxon>Bacteria</taxon>
        <taxon>Bacillati</taxon>
        <taxon>Actinomycetota</taxon>
        <taxon>Actinomycetes</taxon>
        <taxon>Streptosporangiales</taxon>
        <taxon>Thermomonosporaceae</taxon>
        <taxon>Actinomadura</taxon>
    </lineage>
</organism>
<dbReference type="InterPro" id="IPR027417">
    <property type="entry name" value="P-loop_NTPase"/>
</dbReference>
<name>A0A6L9QK91_9ACTN</name>